<accession>A0A5B7D0V6</accession>
<reference evidence="1 2" key="1">
    <citation type="submission" date="2019-05" db="EMBL/GenBank/DDBJ databases">
        <title>Another draft genome of Portunus trituberculatus and its Hox gene families provides insights of decapod evolution.</title>
        <authorList>
            <person name="Jeong J.-H."/>
            <person name="Song I."/>
            <person name="Kim S."/>
            <person name="Choi T."/>
            <person name="Kim D."/>
            <person name="Ryu S."/>
            <person name="Kim W."/>
        </authorList>
    </citation>
    <scope>NUCLEOTIDE SEQUENCE [LARGE SCALE GENOMIC DNA]</scope>
    <source>
        <tissue evidence="1">Muscle</tissue>
    </source>
</reference>
<dbReference type="Proteomes" id="UP000324222">
    <property type="component" value="Unassembled WGS sequence"/>
</dbReference>
<keyword evidence="2" id="KW-1185">Reference proteome</keyword>
<sequence length="134" mass="14439">MNGVSSPCLPHFSSGAKQMAVSNCAPCLLNTCGRLLVKQGRPQWSGTLEPEVGHVKPQCPPPPVVGGHGAFGSQRRGCGCSIGAVALTLHRQTRGENCWVEGWGHSVHESPIFLHVVGLWGYCQLETDRVQQER</sequence>
<proteinExistence type="predicted"/>
<comment type="caution">
    <text evidence="1">The sequence shown here is derived from an EMBL/GenBank/DDBJ whole genome shotgun (WGS) entry which is preliminary data.</text>
</comment>
<dbReference type="EMBL" id="VSRR010000446">
    <property type="protein sequence ID" value="MPC15672.1"/>
    <property type="molecule type" value="Genomic_DNA"/>
</dbReference>
<name>A0A5B7D0V6_PORTR</name>
<gene>
    <name evidence="1" type="ORF">E2C01_008471</name>
</gene>
<evidence type="ECO:0000313" key="1">
    <source>
        <dbReference type="EMBL" id="MPC15672.1"/>
    </source>
</evidence>
<evidence type="ECO:0000313" key="2">
    <source>
        <dbReference type="Proteomes" id="UP000324222"/>
    </source>
</evidence>
<dbReference type="AlphaFoldDB" id="A0A5B7D0V6"/>
<organism evidence="1 2">
    <name type="scientific">Portunus trituberculatus</name>
    <name type="common">Swimming crab</name>
    <name type="synonym">Neptunus trituberculatus</name>
    <dbReference type="NCBI Taxonomy" id="210409"/>
    <lineage>
        <taxon>Eukaryota</taxon>
        <taxon>Metazoa</taxon>
        <taxon>Ecdysozoa</taxon>
        <taxon>Arthropoda</taxon>
        <taxon>Crustacea</taxon>
        <taxon>Multicrustacea</taxon>
        <taxon>Malacostraca</taxon>
        <taxon>Eumalacostraca</taxon>
        <taxon>Eucarida</taxon>
        <taxon>Decapoda</taxon>
        <taxon>Pleocyemata</taxon>
        <taxon>Brachyura</taxon>
        <taxon>Eubrachyura</taxon>
        <taxon>Portunoidea</taxon>
        <taxon>Portunidae</taxon>
        <taxon>Portuninae</taxon>
        <taxon>Portunus</taxon>
    </lineage>
</organism>
<protein>
    <submittedName>
        <fullName evidence="1">Uncharacterized protein</fullName>
    </submittedName>
</protein>